<accession>A0AAD5RVY0</accession>
<dbReference type="GO" id="GO:0016538">
    <property type="term" value="F:cyclin-dependent protein serine/threonine kinase regulator activity"/>
    <property type="evidence" value="ECO:0007669"/>
    <property type="project" value="TreeGrafter"/>
</dbReference>
<comment type="caution">
    <text evidence="3">The sequence shown here is derived from an EMBL/GenBank/DDBJ whole genome shotgun (WGS) entry which is preliminary data.</text>
</comment>
<dbReference type="AlphaFoldDB" id="A0AAD5RVY0"/>
<dbReference type="GO" id="GO:0005634">
    <property type="term" value="C:nucleus"/>
    <property type="evidence" value="ECO:0007669"/>
    <property type="project" value="TreeGrafter"/>
</dbReference>
<reference evidence="3" key="1">
    <citation type="submission" date="2022-07" db="EMBL/GenBank/DDBJ databases">
        <title>Draft genome sequence of Zalerion maritima ATCC 34329, a (micro)plastics degrading marine fungus.</title>
        <authorList>
            <person name="Paco A."/>
            <person name="Goncalves M.F.M."/>
            <person name="Rocha-Santos T.A.P."/>
            <person name="Alves A."/>
        </authorList>
    </citation>
    <scope>NUCLEOTIDE SEQUENCE</scope>
    <source>
        <strain evidence="3">ATCC 34329</strain>
    </source>
</reference>
<dbReference type="InterPro" id="IPR036915">
    <property type="entry name" value="Cyclin-like_sf"/>
</dbReference>
<evidence type="ECO:0000259" key="2">
    <source>
        <dbReference type="Pfam" id="PF00134"/>
    </source>
</evidence>
<feature type="compositionally biased region" description="Low complexity" evidence="1">
    <location>
        <begin position="235"/>
        <end position="254"/>
    </location>
</feature>
<organism evidence="3 4">
    <name type="scientific">Zalerion maritima</name>
    <dbReference type="NCBI Taxonomy" id="339359"/>
    <lineage>
        <taxon>Eukaryota</taxon>
        <taxon>Fungi</taxon>
        <taxon>Dikarya</taxon>
        <taxon>Ascomycota</taxon>
        <taxon>Pezizomycotina</taxon>
        <taxon>Sordariomycetes</taxon>
        <taxon>Lulworthiomycetidae</taxon>
        <taxon>Lulworthiales</taxon>
        <taxon>Lulworthiaceae</taxon>
        <taxon>Zalerion</taxon>
    </lineage>
</organism>
<evidence type="ECO:0000313" key="3">
    <source>
        <dbReference type="EMBL" id="KAJ2904685.1"/>
    </source>
</evidence>
<dbReference type="GO" id="GO:0019901">
    <property type="term" value="F:protein kinase binding"/>
    <property type="evidence" value="ECO:0007669"/>
    <property type="project" value="InterPro"/>
</dbReference>
<feature type="compositionally biased region" description="Low complexity" evidence="1">
    <location>
        <begin position="274"/>
        <end position="298"/>
    </location>
</feature>
<gene>
    <name evidence="3" type="ORF">MKZ38_007426</name>
</gene>
<dbReference type="InterPro" id="IPR006671">
    <property type="entry name" value="Cyclin_N"/>
</dbReference>
<dbReference type="PANTHER" id="PTHR15615">
    <property type="match status" value="1"/>
</dbReference>
<dbReference type="Proteomes" id="UP001201980">
    <property type="component" value="Unassembled WGS sequence"/>
</dbReference>
<evidence type="ECO:0000313" key="4">
    <source>
        <dbReference type="Proteomes" id="UP001201980"/>
    </source>
</evidence>
<protein>
    <submittedName>
        <fullName evidence="3">Cyclin domain-containing protein</fullName>
    </submittedName>
</protein>
<feature type="domain" description="Cyclin N-terminal" evidence="2">
    <location>
        <begin position="92"/>
        <end position="198"/>
    </location>
</feature>
<evidence type="ECO:0000256" key="1">
    <source>
        <dbReference type="SAM" id="MobiDB-lite"/>
    </source>
</evidence>
<dbReference type="EMBL" id="JAKWBI020000047">
    <property type="protein sequence ID" value="KAJ2904685.1"/>
    <property type="molecule type" value="Genomic_DNA"/>
</dbReference>
<dbReference type="CDD" id="cd20557">
    <property type="entry name" value="CYCLIN_ScPCL1-like"/>
    <property type="match status" value="1"/>
</dbReference>
<proteinExistence type="predicted"/>
<dbReference type="SUPFAM" id="SSF47954">
    <property type="entry name" value="Cyclin-like"/>
    <property type="match status" value="1"/>
</dbReference>
<dbReference type="GO" id="GO:0000307">
    <property type="term" value="C:cyclin-dependent protein kinase holoenzyme complex"/>
    <property type="evidence" value="ECO:0007669"/>
    <property type="project" value="TreeGrafter"/>
</dbReference>
<dbReference type="InterPro" id="IPR013922">
    <property type="entry name" value="Cyclin_PHO80-like"/>
</dbReference>
<dbReference type="Pfam" id="PF00134">
    <property type="entry name" value="Cyclin_N"/>
    <property type="match status" value="1"/>
</dbReference>
<dbReference type="Gene3D" id="1.10.472.10">
    <property type="entry name" value="Cyclin-like"/>
    <property type="match status" value="1"/>
</dbReference>
<name>A0AAD5RVY0_9PEZI</name>
<dbReference type="PANTHER" id="PTHR15615:SF10">
    <property type="entry name" value="PHO85 CYCLIN-2-RELATED"/>
    <property type="match status" value="1"/>
</dbReference>
<keyword evidence="4" id="KW-1185">Reference proteome</keyword>
<sequence>MAYTSTATYSNPNSYSIPMEQTTASGLSFDELNSQALDAFIYQPVSRDMIKYLARAAREVISCDPYLKPQDPPTAVSSPSKPVRCSNGGLPSLADFITQLVVTSNVQVPTLMSTLVYLHRLRSRLAPMAKGLRCTTHRIFLAALIIAAKYLNDSSPKNKHWANYSVLATPDAGAFGFSRTEVNLMERQLLMLLDYDLRFTTEDLYRELEPFLSSLRVDIDLKHARRQRRKEEYAARQAAPAALPTPPSSRGSSRTRNHPSIMEATIRCVQDPESPASLTYSASTSSSSSYVSSMSSRQSSRETTPLSDHGSDGYVYVANSYASPEVVVHPPGRHTSRKNTRLPYEISEADLMEMEGAKGSKRQRIWGKILGGAN</sequence>
<feature type="region of interest" description="Disordered" evidence="1">
    <location>
        <begin position="230"/>
        <end position="311"/>
    </location>
</feature>